<dbReference type="PANTHER" id="PTHR36151:SF3">
    <property type="entry name" value="ER-BOUND OXYGENASE MPAB_MPAB'_RUBBER OXYGENASE CATALYTIC DOMAIN-CONTAINING PROTEIN"/>
    <property type="match status" value="1"/>
</dbReference>
<dbReference type="Pfam" id="PF09995">
    <property type="entry name" value="MPAB_Lcp_cat"/>
    <property type="match status" value="1"/>
</dbReference>
<dbReference type="AlphaFoldDB" id="A0A840J3D6"/>
<keyword evidence="3" id="KW-1185">Reference proteome</keyword>
<sequence>MTDVLGESLLGVGLLAGSANVVMQLARPEVGYGVLESTVESGNLFKHPLKRARTTYTYLAVAALGTDEERAAYRRAVNVSHAQVRSTAASPVRYNAFDPELQLWVAACLYRGLEDVHRIVLGRPVPEALYGEAAALGTTLQVRPEQWPADRLAFEEYWTAGLSKVDIDDRLREYLTSLVDLRFLPRPFGVLFGPAHRFVTAGFLPAQFREQLRLPWSATDQRRFDRLMRRIGRVVRLLPPSARRFPFGLCLAGLRRRRRKGEPLG</sequence>
<dbReference type="Proteomes" id="UP000581769">
    <property type="component" value="Unassembled WGS sequence"/>
</dbReference>
<dbReference type="RefSeq" id="WP_184782866.1">
    <property type="nucleotide sequence ID" value="NZ_JACHMG010000001.1"/>
</dbReference>
<protein>
    <submittedName>
        <fullName evidence="2">Uncharacterized protein (DUF2236 family)</fullName>
    </submittedName>
</protein>
<evidence type="ECO:0000313" key="2">
    <source>
        <dbReference type="EMBL" id="MBB4688125.1"/>
    </source>
</evidence>
<dbReference type="InterPro" id="IPR018713">
    <property type="entry name" value="MPAB/Lcp_cat_dom"/>
</dbReference>
<name>A0A840J3D6_9PSEU</name>
<organism evidence="2 3">
    <name type="scientific">Amycolatopsis jiangsuensis</name>
    <dbReference type="NCBI Taxonomy" id="1181879"/>
    <lineage>
        <taxon>Bacteria</taxon>
        <taxon>Bacillati</taxon>
        <taxon>Actinomycetota</taxon>
        <taxon>Actinomycetes</taxon>
        <taxon>Pseudonocardiales</taxon>
        <taxon>Pseudonocardiaceae</taxon>
        <taxon>Amycolatopsis</taxon>
    </lineage>
</organism>
<accession>A0A840J3D6</accession>
<dbReference type="EMBL" id="JACHMG010000001">
    <property type="protein sequence ID" value="MBB4688125.1"/>
    <property type="molecule type" value="Genomic_DNA"/>
</dbReference>
<dbReference type="PANTHER" id="PTHR36151">
    <property type="entry name" value="BLR2777 PROTEIN"/>
    <property type="match status" value="1"/>
</dbReference>
<evidence type="ECO:0000259" key="1">
    <source>
        <dbReference type="Pfam" id="PF09995"/>
    </source>
</evidence>
<gene>
    <name evidence="2" type="ORF">BJY18_005610</name>
</gene>
<proteinExistence type="predicted"/>
<comment type="caution">
    <text evidence="2">The sequence shown here is derived from an EMBL/GenBank/DDBJ whole genome shotgun (WGS) entry which is preliminary data.</text>
</comment>
<reference evidence="2 3" key="1">
    <citation type="submission" date="2020-08" db="EMBL/GenBank/DDBJ databases">
        <title>Sequencing the genomes of 1000 actinobacteria strains.</title>
        <authorList>
            <person name="Klenk H.-P."/>
        </authorList>
    </citation>
    <scope>NUCLEOTIDE SEQUENCE [LARGE SCALE GENOMIC DNA]</scope>
    <source>
        <strain evidence="2 3">DSM 45859</strain>
    </source>
</reference>
<dbReference type="GO" id="GO:0016491">
    <property type="term" value="F:oxidoreductase activity"/>
    <property type="evidence" value="ECO:0007669"/>
    <property type="project" value="InterPro"/>
</dbReference>
<feature type="domain" description="ER-bound oxygenase mpaB/mpaB'/Rubber oxygenase catalytic" evidence="1">
    <location>
        <begin position="11"/>
        <end position="231"/>
    </location>
</feature>
<evidence type="ECO:0000313" key="3">
    <source>
        <dbReference type="Proteomes" id="UP000581769"/>
    </source>
</evidence>